<dbReference type="EMBL" id="CP049811">
    <property type="protein sequence ID" value="QIK40978.1"/>
    <property type="molecule type" value="Genomic_DNA"/>
</dbReference>
<sequence length="222" mass="23746">MLKTLTLLAALALPGAVLACPAQPLPDGAQADLPRDGSHDTALFSLALAHHVNVERCAEGLSPIAPIPGLNAAAAAHSRDMAQYDFFDHVSPVEGRETLTDRLSVTGVSLSRIAENLGQTFVVDYEPGREYRVVDAENCEFTYNFGSGVTDKLGSVVGRRAELLDYRTYDSAAQAIVAGWMASPPHRRNMLDPAFTRHGAGFAITDADTLCGRILATQVLIK</sequence>
<dbReference type="PANTHER" id="PTHR31157">
    <property type="entry name" value="SCP DOMAIN-CONTAINING PROTEIN"/>
    <property type="match status" value="1"/>
</dbReference>
<dbReference type="AlphaFoldDB" id="A0A6G7VMA3"/>
<dbReference type="PROSITE" id="PS51257">
    <property type="entry name" value="PROKAR_LIPOPROTEIN"/>
    <property type="match status" value="1"/>
</dbReference>
<evidence type="ECO:0000256" key="1">
    <source>
        <dbReference type="SAM" id="SignalP"/>
    </source>
</evidence>
<reference evidence="3 4" key="1">
    <citation type="submission" date="2020-03" db="EMBL/GenBank/DDBJ databases">
        <title>Complete genome sequence of Monaibacterium sp. ALG8 with diverse plasmids.</title>
        <authorList>
            <person name="Sun C."/>
        </authorList>
    </citation>
    <scope>NUCLEOTIDE SEQUENCE [LARGE SCALE GENOMIC DNA]</scope>
    <source>
        <strain evidence="3 4">ALG8</strain>
    </source>
</reference>
<dbReference type="PANTHER" id="PTHR31157:SF1">
    <property type="entry name" value="SCP DOMAIN-CONTAINING PROTEIN"/>
    <property type="match status" value="1"/>
</dbReference>
<dbReference type="CDD" id="cd05379">
    <property type="entry name" value="CAP_bacterial"/>
    <property type="match status" value="1"/>
</dbReference>
<keyword evidence="1" id="KW-0732">Signal</keyword>
<protein>
    <recommendedName>
        <fullName evidence="2">SCP domain-containing protein</fullName>
    </recommendedName>
</protein>
<evidence type="ECO:0000259" key="2">
    <source>
        <dbReference type="Pfam" id="PF00188"/>
    </source>
</evidence>
<gene>
    <name evidence="3" type="ORF">G8E03_09470</name>
</gene>
<evidence type="ECO:0000313" key="3">
    <source>
        <dbReference type="EMBL" id="QIK40978.1"/>
    </source>
</evidence>
<accession>A0A6G7VMA3</accession>
<feature type="chain" id="PRO_5026088472" description="SCP domain-containing protein" evidence="1">
    <location>
        <begin position="20"/>
        <end position="222"/>
    </location>
</feature>
<dbReference type="Gene3D" id="3.40.33.10">
    <property type="entry name" value="CAP"/>
    <property type="match status" value="1"/>
</dbReference>
<evidence type="ECO:0000313" key="4">
    <source>
        <dbReference type="Proteomes" id="UP000500791"/>
    </source>
</evidence>
<feature type="domain" description="SCP" evidence="2">
    <location>
        <begin position="165"/>
        <end position="208"/>
    </location>
</feature>
<organism evidence="3 4">
    <name type="scientific">Pontivivens nitratireducens</name>
    <dbReference type="NCBI Taxonomy" id="2758038"/>
    <lineage>
        <taxon>Bacteria</taxon>
        <taxon>Pseudomonadati</taxon>
        <taxon>Pseudomonadota</taxon>
        <taxon>Alphaproteobacteria</taxon>
        <taxon>Rhodobacterales</taxon>
        <taxon>Paracoccaceae</taxon>
        <taxon>Pontivivens</taxon>
    </lineage>
</organism>
<dbReference type="KEGG" id="mon:G8E03_09470"/>
<dbReference type="InterPro" id="IPR014044">
    <property type="entry name" value="CAP_dom"/>
</dbReference>
<dbReference type="InterPro" id="IPR035940">
    <property type="entry name" value="CAP_sf"/>
</dbReference>
<dbReference type="Pfam" id="PF00188">
    <property type="entry name" value="CAP"/>
    <property type="match status" value="1"/>
</dbReference>
<keyword evidence="4" id="KW-1185">Reference proteome</keyword>
<dbReference type="SUPFAM" id="SSF55797">
    <property type="entry name" value="PR-1-like"/>
    <property type="match status" value="1"/>
</dbReference>
<feature type="signal peptide" evidence="1">
    <location>
        <begin position="1"/>
        <end position="19"/>
    </location>
</feature>
<dbReference type="RefSeq" id="WP_166191009.1">
    <property type="nucleotide sequence ID" value="NZ_CP049811.1"/>
</dbReference>
<dbReference type="Proteomes" id="UP000500791">
    <property type="component" value="Chromosome"/>
</dbReference>
<proteinExistence type="predicted"/>
<name>A0A6G7VMA3_9RHOB</name>